<organism evidence="1">
    <name type="scientific">marine metagenome</name>
    <dbReference type="NCBI Taxonomy" id="408172"/>
    <lineage>
        <taxon>unclassified sequences</taxon>
        <taxon>metagenomes</taxon>
        <taxon>ecological metagenomes</taxon>
    </lineage>
</organism>
<sequence length="237" mass="28058">MFSGGLDSLLVGHSFHEAGVNATHITYKIYDGNVCLNEYETEFADKFCHDFKKDQIIRRMDYQELVEIYLNTNYWSPHPDLFMQYHSVEEFNKQFTICFGLPYPAHMKFRKGKLCLTQIYKGISSSTHPSFPYYGRFQTPTPAIGTAFFINDFIKNLKDTTKGDFDSGWKHEYYTWLGYDLEPQTKIYIMENNIVDKKQEFMNLKPAPTKWKCFISIPYKQFLNDYENNNQITYRSN</sequence>
<accession>A0A381TAI0</accession>
<gene>
    <name evidence="1" type="ORF">METZ01_LOCUS65395</name>
</gene>
<protein>
    <submittedName>
        <fullName evidence="1">Uncharacterized protein</fullName>
    </submittedName>
</protein>
<dbReference type="AlphaFoldDB" id="A0A381TAI0"/>
<dbReference type="EMBL" id="UINC01004198">
    <property type="protein sequence ID" value="SVA12541.1"/>
    <property type="molecule type" value="Genomic_DNA"/>
</dbReference>
<dbReference type="SUPFAM" id="SSF52402">
    <property type="entry name" value="Adenine nucleotide alpha hydrolases-like"/>
    <property type="match status" value="1"/>
</dbReference>
<evidence type="ECO:0000313" key="1">
    <source>
        <dbReference type="EMBL" id="SVA12541.1"/>
    </source>
</evidence>
<proteinExistence type="predicted"/>
<reference evidence="1" key="1">
    <citation type="submission" date="2018-05" db="EMBL/GenBank/DDBJ databases">
        <authorList>
            <person name="Lanie J.A."/>
            <person name="Ng W.-L."/>
            <person name="Kazmierczak K.M."/>
            <person name="Andrzejewski T.M."/>
            <person name="Davidsen T.M."/>
            <person name="Wayne K.J."/>
            <person name="Tettelin H."/>
            <person name="Glass J.I."/>
            <person name="Rusch D."/>
            <person name="Podicherti R."/>
            <person name="Tsui H.-C.T."/>
            <person name="Winkler M.E."/>
        </authorList>
    </citation>
    <scope>NUCLEOTIDE SEQUENCE</scope>
</reference>
<name>A0A381TAI0_9ZZZZ</name>